<keyword evidence="3" id="KW-1185">Reference proteome</keyword>
<protein>
    <submittedName>
        <fullName evidence="2">Uncharacterized protein</fullName>
    </submittedName>
</protein>
<reference evidence="2 3" key="1">
    <citation type="submission" date="2019-04" db="EMBL/GenBank/DDBJ databases">
        <title>An improved genome assembly and genetic linkage map for asparagus bean, Vigna unguiculata ssp. sesquipedialis.</title>
        <authorList>
            <person name="Xia Q."/>
            <person name="Zhang R."/>
            <person name="Dong Y."/>
        </authorList>
    </citation>
    <scope>NUCLEOTIDE SEQUENCE [LARGE SCALE GENOMIC DNA]</scope>
    <source>
        <tissue evidence="2">Leaf</tissue>
    </source>
</reference>
<dbReference type="Proteomes" id="UP000501690">
    <property type="component" value="Linkage Group LG2"/>
</dbReference>
<evidence type="ECO:0000313" key="2">
    <source>
        <dbReference type="EMBL" id="QCD82368.1"/>
    </source>
</evidence>
<evidence type="ECO:0000256" key="1">
    <source>
        <dbReference type="SAM" id="Coils"/>
    </source>
</evidence>
<dbReference type="PRINTS" id="PR01217">
    <property type="entry name" value="PRICHEXTENSN"/>
</dbReference>
<dbReference type="AlphaFoldDB" id="A0A4D6L1K7"/>
<name>A0A4D6L1K7_VIGUN</name>
<sequence>MVPTPPTSTPHPTVVPAPPTFTAHPTVVPAPPTFTPNPIVVPAPPISTPQPSHQGPSPVVEEFSTRLSQVRSEQGSCAEASEHNDEEDVIRTQCWVDVVGGKNKGRLYGTGELGKGYTTGRGIHKQQASYSRNAEEVVNRLTQRLEERDQAYENLTRQFQNFQNLVMAFLPPDVQTRLQQQQSNPTPPQQQPIPSKLTQVVRVAGGLSLWHDNGLRCLKVNLVCGRVKPIDNGSAE</sequence>
<dbReference type="EMBL" id="CP039346">
    <property type="protein sequence ID" value="QCD82368.1"/>
    <property type="molecule type" value="Genomic_DNA"/>
</dbReference>
<organism evidence="2 3">
    <name type="scientific">Vigna unguiculata</name>
    <name type="common">Cowpea</name>
    <dbReference type="NCBI Taxonomy" id="3917"/>
    <lineage>
        <taxon>Eukaryota</taxon>
        <taxon>Viridiplantae</taxon>
        <taxon>Streptophyta</taxon>
        <taxon>Embryophyta</taxon>
        <taxon>Tracheophyta</taxon>
        <taxon>Spermatophyta</taxon>
        <taxon>Magnoliopsida</taxon>
        <taxon>eudicotyledons</taxon>
        <taxon>Gunneridae</taxon>
        <taxon>Pentapetalae</taxon>
        <taxon>rosids</taxon>
        <taxon>fabids</taxon>
        <taxon>Fabales</taxon>
        <taxon>Fabaceae</taxon>
        <taxon>Papilionoideae</taxon>
        <taxon>50 kb inversion clade</taxon>
        <taxon>NPAAA clade</taxon>
        <taxon>indigoferoid/millettioid clade</taxon>
        <taxon>Phaseoleae</taxon>
        <taxon>Vigna</taxon>
    </lineage>
</organism>
<gene>
    <name evidence="2" type="ORF">DEO72_LG2g2704</name>
</gene>
<feature type="coiled-coil region" evidence="1">
    <location>
        <begin position="131"/>
        <end position="165"/>
    </location>
</feature>
<accession>A0A4D6L1K7</accession>
<keyword evidence="1" id="KW-0175">Coiled coil</keyword>
<evidence type="ECO:0000313" key="3">
    <source>
        <dbReference type="Proteomes" id="UP000501690"/>
    </source>
</evidence>
<proteinExistence type="predicted"/>